<dbReference type="Gene3D" id="1.10.30.10">
    <property type="entry name" value="High mobility group box domain"/>
    <property type="match status" value="1"/>
</dbReference>
<dbReference type="PANTHER" id="PTHR10270">
    <property type="entry name" value="SOX TRANSCRIPTION FACTOR"/>
    <property type="match status" value="1"/>
</dbReference>
<gene>
    <name evidence="6" type="ORF">QYM36_005313</name>
</gene>
<dbReference type="AlphaFoldDB" id="A0AA88IDH8"/>
<organism evidence="6 7">
    <name type="scientific">Artemia franciscana</name>
    <name type="common">Brine shrimp</name>
    <name type="synonym">Artemia sanfranciscana</name>
    <dbReference type="NCBI Taxonomy" id="6661"/>
    <lineage>
        <taxon>Eukaryota</taxon>
        <taxon>Metazoa</taxon>
        <taxon>Ecdysozoa</taxon>
        <taxon>Arthropoda</taxon>
        <taxon>Crustacea</taxon>
        <taxon>Branchiopoda</taxon>
        <taxon>Anostraca</taxon>
        <taxon>Artemiidae</taxon>
        <taxon>Artemia</taxon>
    </lineage>
</organism>
<evidence type="ECO:0000313" key="7">
    <source>
        <dbReference type="Proteomes" id="UP001187531"/>
    </source>
</evidence>
<dbReference type="GO" id="GO:0007420">
    <property type="term" value="P:brain development"/>
    <property type="evidence" value="ECO:0007669"/>
    <property type="project" value="TreeGrafter"/>
</dbReference>
<dbReference type="GO" id="GO:0001228">
    <property type="term" value="F:DNA-binding transcription activator activity, RNA polymerase II-specific"/>
    <property type="evidence" value="ECO:0007669"/>
    <property type="project" value="TreeGrafter"/>
</dbReference>
<comment type="caution">
    <text evidence="6">The sequence shown here is derived from an EMBL/GenBank/DDBJ whole genome shotgun (WGS) entry which is preliminary data.</text>
</comment>
<name>A0AA88IDH8_ARTSF</name>
<dbReference type="InterPro" id="IPR050140">
    <property type="entry name" value="SRY-related_HMG-box_TF-like"/>
</dbReference>
<keyword evidence="7" id="KW-1185">Reference proteome</keyword>
<dbReference type="GO" id="GO:0000122">
    <property type="term" value="P:negative regulation of transcription by RNA polymerase II"/>
    <property type="evidence" value="ECO:0007669"/>
    <property type="project" value="TreeGrafter"/>
</dbReference>
<evidence type="ECO:0000259" key="5">
    <source>
        <dbReference type="PROSITE" id="PS50118"/>
    </source>
</evidence>
<evidence type="ECO:0000256" key="2">
    <source>
        <dbReference type="ARBA" id="ARBA00023125"/>
    </source>
</evidence>
<accession>A0AA88IDH8</accession>
<evidence type="ECO:0000256" key="1">
    <source>
        <dbReference type="ARBA" id="ARBA00004123"/>
    </source>
</evidence>
<dbReference type="Proteomes" id="UP001187531">
    <property type="component" value="Unassembled WGS sequence"/>
</dbReference>
<dbReference type="CDD" id="cd22028">
    <property type="entry name" value="HMG-box_SoxA_SoxB_SoxG"/>
    <property type="match status" value="1"/>
</dbReference>
<feature type="DNA-binding region" description="HMG box" evidence="4">
    <location>
        <begin position="27"/>
        <end position="95"/>
    </location>
</feature>
<keyword evidence="3 4" id="KW-0539">Nucleus</keyword>
<dbReference type="InterPro" id="IPR036910">
    <property type="entry name" value="HMG_box_dom_sf"/>
</dbReference>
<dbReference type="InterPro" id="IPR009071">
    <property type="entry name" value="HMG_box_dom"/>
</dbReference>
<keyword evidence="2 4" id="KW-0238">DNA-binding</keyword>
<protein>
    <recommendedName>
        <fullName evidence="5">HMG box domain-containing protein</fullName>
    </recommendedName>
</protein>
<sequence>MSYSNFNYQQYAPNEEKIKSDKNEEHIKRPMNAFMVWSRLQRRKIAQDHPKMHNSEISKRLGAEWKLLSEDEKRPFIDEAKRLRTVHMKDYPDYKYRPRRKPRPANKPAYQAFSMPFMQTPASLDPFSWLATSSVNTAAQNYQANAMDIERNRLFGLSYGNVPQMHLNKGEDNSSMYDTSKMQPAASLYASFYANRNGVQPQHLLHQTPVISGPPFQQSNLTTNYLDQLRRPMPAVLF</sequence>
<evidence type="ECO:0000313" key="6">
    <source>
        <dbReference type="EMBL" id="KAK2719797.1"/>
    </source>
</evidence>
<dbReference type="Pfam" id="PF00505">
    <property type="entry name" value="HMG_box"/>
    <property type="match status" value="1"/>
</dbReference>
<comment type="subcellular location">
    <subcellularLocation>
        <location evidence="1">Nucleus</location>
    </subcellularLocation>
</comment>
<evidence type="ECO:0000256" key="4">
    <source>
        <dbReference type="PROSITE-ProRule" id="PRU00267"/>
    </source>
</evidence>
<dbReference type="SUPFAM" id="SSF47095">
    <property type="entry name" value="HMG-box"/>
    <property type="match status" value="1"/>
</dbReference>
<dbReference type="SMART" id="SM00398">
    <property type="entry name" value="HMG"/>
    <property type="match status" value="1"/>
</dbReference>
<evidence type="ECO:0000256" key="3">
    <source>
        <dbReference type="ARBA" id="ARBA00023242"/>
    </source>
</evidence>
<feature type="domain" description="HMG box" evidence="5">
    <location>
        <begin position="27"/>
        <end position="95"/>
    </location>
</feature>
<dbReference type="PRINTS" id="PR00886">
    <property type="entry name" value="HIGHMOBLTY12"/>
</dbReference>
<dbReference type="PROSITE" id="PS50118">
    <property type="entry name" value="HMG_BOX_2"/>
    <property type="match status" value="1"/>
</dbReference>
<dbReference type="GO" id="GO:0005634">
    <property type="term" value="C:nucleus"/>
    <property type="evidence" value="ECO:0007669"/>
    <property type="project" value="UniProtKB-SubCell"/>
</dbReference>
<proteinExistence type="predicted"/>
<dbReference type="GO" id="GO:0000978">
    <property type="term" value="F:RNA polymerase II cis-regulatory region sequence-specific DNA binding"/>
    <property type="evidence" value="ECO:0007669"/>
    <property type="project" value="TreeGrafter"/>
</dbReference>
<reference evidence="6" key="1">
    <citation type="submission" date="2023-07" db="EMBL/GenBank/DDBJ databases">
        <title>Chromosome-level genome assembly of Artemia franciscana.</title>
        <authorList>
            <person name="Jo E."/>
        </authorList>
    </citation>
    <scope>NUCLEOTIDE SEQUENCE</scope>
    <source>
        <tissue evidence="6">Whole body</tissue>
    </source>
</reference>
<dbReference type="PANTHER" id="PTHR10270:SF324">
    <property type="entry name" value="SOX DOMAIN-CONTAINING PROTEIN DICHAETE-RELATED"/>
    <property type="match status" value="1"/>
</dbReference>
<dbReference type="EMBL" id="JAVRJZ010000008">
    <property type="protein sequence ID" value="KAK2719797.1"/>
    <property type="molecule type" value="Genomic_DNA"/>
</dbReference>
<dbReference type="GO" id="GO:0030182">
    <property type="term" value="P:neuron differentiation"/>
    <property type="evidence" value="ECO:0007669"/>
    <property type="project" value="TreeGrafter"/>
</dbReference>
<dbReference type="FunFam" id="1.10.30.10:FF:000002">
    <property type="entry name" value="transcription factor Sox-2"/>
    <property type="match status" value="1"/>
</dbReference>